<sequence>MLVMGRRLAPRLASLLCISSTAVLTAVSTRCPGEFYAEIRMDAYTFLTWSPIHVDALRTLRPRVKCSTTIKGTRLKISVLFMITES</sequence>
<keyword evidence="1" id="KW-0732">Signal</keyword>
<dbReference type="Proteomes" id="UP001196413">
    <property type="component" value="Unassembled WGS sequence"/>
</dbReference>
<protein>
    <recommendedName>
        <fullName evidence="4">Secreted protein</fullName>
    </recommendedName>
</protein>
<comment type="caution">
    <text evidence="2">The sequence shown here is derived from an EMBL/GenBank/DDBJ whole genome shotgun (WGS) entry which is preliminary data.</text>
</comment>
<dbReference type="AlphaFoldDB" id="A0AAD5QFD0"/>
<dbReference type="EMBL" id="JAHQIW010000632">
    <property type="protein sequence ID" value="KAJ1349242.1"/>
    <property type="molecule type" value="Genomic_DNA"/>
</dbReference>
<feature type="signal peptide" evidence="1">
    <location>
        <begin position="1"/>
        <end position="28"/>
    </location>
</feature>
<organism evidence="2 3">
    <name type="scientific">Parelaphostrongylus tenuis</name>
    <name type="common">Meningeal worm</name>
    <dbReference type="NCBI Taxonomy" id="148309"/>
    <lineage>
        <taxon>Eukaryota</taxon>
        <taxon>Metazoa</taxon>
        <taxon>Ecdysozoa</taxon>
        <taxon>Nematoda</taxon>
        <taxon>Chromadorea</taxon>
        <taxon>Rhabditida</taxon>
        <taxon>Rhabditina</taxon>
        <taxon>Rhabditomorpha</taxon>
        <taxon>Strongyloidea</taxon>
        <taxon>Metastrongylidae</taxon>
        <taxon>Parelaphostrongylus</taxon>
    </lineage>
</organism>
<evidence type="ECO:0000256" key="1">
    <source>
        <dbReference type="SAM" id="SignalP"/>
    </source>
</evidence>
<accession>A0AAD5QFD0</accession>
<gene>
    <name evidence="2" type="ORF">KIN20_004718</name>
</gene>
<keyword evidence="3" id="KW-1185">Reference proteome</keyword>
<feature type="chain" id="PRO_5042027859" description="Secreted protein" evidence="1">
    <location>
        <begin position="29"/>
        <end position="86"/>
    </location>
</feature>
<evidence type="ECO:0000313" key="2">
    <source>
        <dbReference type="EMBL" id="KAJ1349242.1"/>
    </source>
</evidence>
<proteinExistence type="predicted"/>
<evidence type="ECO:0008006" key="4">
    <source>
        <dbReference type="Google" id="ProtNLM"/>
    </source>
</evidence>
<name>A0AAD5QFD0_PARTN</name>
<reference evidence="2" key="1">
    <citation type="submission" date="2021-06" db="EMBL/GenBank/DDBJ databases">
        <title>Parelaphostrongylus tenuis whole genome reference sequence.</title>
        <authorList>
            <person name="Garwood T.J."/>
            <person name="Larsen P.A."/>
            <person name="Fountain-Jones N.M."/>
            <person name="Garbe J.R."/>
            <person name="Macchietto M.G."/>
            <person name="Kania S.A."/>
            <person name="Gerhold R.W."/>
            <person name="Richards J.E."/>
            <person name="Wolf T.M."/>
        </authorList>
    </citation>
    <scope>NUCLEOTIDE SEQUENCE</scope>
    <source>
        <strain evidence="2">MNPRO001-30</strain>
        <tissue evidence="2">Meninges</tissue>
    </source>
</reference>
<evidence type="ECO:0000313" key="3">
    <source>
        <dbReference type="Proteomes" id="UP001196413"/>
    </source>
</evidence>